<keyword evidence="6" id="KW-1185">Reference proteome</keyword>
<dbReference type="AlphaFoldDB" id="A0A9P0NIN9"/>
<evidence type="ECO:0000256" key="3">
    <source>
        <dbReference type="RuleBase" id="RU000363"/>
    </source>
</evidence>
<dbReference type="EMBL" id="OU899036">
    <property type="protein sequence ID" value="CAH1731036.1"/>
    <property type="molecule type" value="Genomic_DNA"/>
</dbReference>
<dbReference type="PANTHER" id="PTHR43899">
    <property type="entry name" value="RH59310P"/>
    <property type="match status" value="1"/>
</dbReference>
<dbReference type="PRINTS" id="PR00080">
    <property type="entry name" value="SDRFAMILY"/>
</dbReference>
<evidence type="ECO:0000256" key="1">
    <source>
        <dbReference type="ARBA" id="ARBA00006484"/>
    </source>
</evidence>
<reference evidence="5" key="1">
    <citation type="submission" date="2022-02" db="EMBL/GenBank/DDBJ databases">
        <authorList>
            <person name="King R."/>
        </authorList>
    </citation>
    <scope>NUCLEOTIDE SEQUENCE</scope>
</reference>
<dbReference type="InterPro" id="IPR036291">
    <property type="entry name" value="NAD(P)-bd_dom_sf"/>
</dbReference>
<dbReference type="CDD" id="cd05356">
    <property type="entry name" value="17beta-HSD1_like_SDR_c"/>
    <property type="match status" value="1"/>
</dbReference>
<proteinExistence type="inferred from homology"/>
<evidence type="ECO:0008006" key="7">
    <source>
        <dbReference type="Google" id="ProtNLM"/>
    </source>
</evidence>
<keyword evidence="2" id="KW-0560">Oxidoreductase</keyword>
<evidence type="ECO:0000256" key="2">
    <source>
        <dbReference type="ARBA" id="ARBA00023002"/>
    </source>
</evidence>
<feature type="compositionally biased region" description="Gly residues" evidence="4">
    <location>
        <begin position="234"/>
        <end position="243"/>
    </location>
</feature>
<dbReference type="GO" id="GO:0005783">
    <property type="term" value="C:endoplasmic reticulum"/>
    <property type="evidence" value="ECO:0007669"/>
    <property type="project" value="TreeGrafter"/>
</dbReference>
<evidence type="ECO:0000256" key="4">
    <source>
        <dbReference type="SAM" id="MobiDB-lite"/>
    </source>
</evidence>
<sequence>MTTTESGEMEFLSPFWSWIWWSANLAANCVGAAVITRRLLVPWSCWLGRRALCWCRYALFGVADPDRPRAPPACRCCGGVNFDDMAGGWAVVTGCTDGIGKEYAMQLADRGMNVVLVSRNSDKLRNVAQQIYERHEGRVKTKIVVVDFTSLGGDVPLANSYNELRQKLGRMDVRLLVNNAGLSYKRPERLLDLASTCTGALPDPCRDVVECNALATVAMCRIVMPLMVGSGGSGGGSGGGGGVDGDDGCGGEDAAEKTSLKREDGGGGVVINVSSMAAQLPCPLLSVYGATKAFMEKFSVELAAEYGEAEYSEADSTSQIAVRCLTPMFVATKMSQMRPTDTTDTSWTYAPSARSYARHSLRALECHCACGRTAQRRRDSGRSDRNDRPGWLDLVVSAVVDSPSSPLSAGRSGVTTAGYPSHTILAMAINTVRWLFGDEYVSNAAGRIMCGYRDRLANQDLAKMKKPTSSANFENQSYGSGSHK</sequence>
<gene>
    <name evidence="5" type="ORF">APHIGO_LOCUS7834</name>
</gene>
<name>A0A9P0NIN9_APHGO</name>
<feature type="region of interest" description="Disordered" evidence="4">
    <location>
        <begin position="234"/>
        <end position="262"/>
    </location>
</feature>
<comment type="similarity">
    <text evidence="1 3">Belongs to the short-chain dehydrogenases/reductases (SDR) family.</text>
</comment>
<evidence type="ECO:0000313" key="6">
    <source>
        <dbReference type="Proteomes" id="UP001154329"/>
    </source>
</evidence>
<accession>A0A9P0NIN9</accession>
<dbReference type="Pfam" id="PF00106">
    <property type="entry name" value="adh_short"/>
    <property type="match status" value="2"/>
</dbReference>
<dbReference type="InterPro" id="IPR002347">
    <property type="entry name" value="SDR_fam"/>
</dbReference>
<organism evidence="5 6">
    <name type="scientific">Aphis gossypii</name>
    <name type="common">Cotton aphid</name>
    <dbReference type="NCBI Taxonomy" id="80765"/>
    <lineage>
        <taxon>Eukaryota</taxon>
        <taxon>Metazoa</taxon>
        <taxon>Ecdysozoa</taxon>
        <taxon>Arthropoda</taxon>
        <taxon>Hexapoda</taxon>
        <taxon>Insecta</taxon>
        <taxon>Pterygota</taxon>
        <taxon>Neoptera</taxon>
        <taxon>Paraneoptera</taxon>
        <taxon>Hemiptera</taxon>
        <taxon>Sternorrhyncha</taxon>
        <taxon>Aphidomorpha</taxon>
        <taxon>Aphidoidea</taxon>
        <taxon>Aphididae</taxon>
        <taxon>Aphidini</taxon>
        <taxon>Aphis</taxon>
        <taxon>Aphis</taxon>
    </lineage>
</organism>
<dbReference type="GO" id="GO:0016491">
    <property type="term" value="F:oxidoreductase activity"/>
    <property type="evidence" value="ECO:0007669"/>
    <property type="project" value="UniProtKB-KW"/>
</dbReference>
<feature type="region of interest" description="Disordered" evidence="4">
    <location>
        <begin position="463"/>
        <end position="484"/>
    </location>
</feature>
<dbReference type="Proteomes" id="UP001154329">
    <property type="component" value="Chromosome 3"/>
</dbReference>
<dbReference type="Gene3D" id="3.40.50.720">
    <property type="entry name" value="NAD(P)-binding Rossmann-like Domain"/>
    <property type="match status" value="1"/>
</dbReference>
<dbReference type="PRINTS" id="PR00081">
    <property type="entry name" value="GDHRDH"/>
</dbReference>
<dbReference type="PANTHER" id="PTHR43899:SF13">
    <property type="entry name" value="RH59310P"/>
    <property type="match status" value="1"/>
</dbReference>
<protein>
    <recommendedName>
        <fullName evidence="7">Estradiol 17-beta-dehydrogenase 12</fullName>
    </recommendedName>
</protein>
<dbReference type="InterPro" id="IPR051019">
    <property type="entry name" value="VLCFA-Steroid_DH"/>
</dbReference>
<reference evidence="5" key="2">
    <citation type="submission" date="2022-10" db="EMBL/GenBank/DDBJ databases">
        <authorList>
            <consortium name="ENA_rothamsted_submissions"/>
            <consortium name="culmorum"/>
            <person name="King R."/>
        </authorList>
    </citation>
    <scope>NUCLEOTIDE SEQUENCE</scope>
</reference>
<dbReference type="SUPFAM" id="SSF51735">
    <property type="entry name" value="NAD(P)-binding Rossmann-fold domains"/>
    <property type="match status" value="1"/>
</dbReference>
<evidence type="ECO:0000313" key="5">
    <source>
        <dbReference type="EMBL" id="CAH1731036.1"/>
    </source>
</evidence>
<feature type="compositionally biased region" description="Polar residues" evidence="4">
    <location>
        <begin position="467"/>
        <end position="484"/>
    </location>
</feature>